<sequence>MARLIILGNGFDRNYKLPTDYKNNLRPILERTDSELFSKLDKLYFNGNIEYWSDFERKIGDVEDVQFLHDGLEEELTGLYMEDVSYYFPSDERYGDDFSAIENAKYAAENNRIDFKKRFIDTHLNDFDDFNCFIEEGFRLMAEEANAEAKNKSQTLQKDFNFYSDDYYLTFNYTSTLEILYPHIKPDHICHIHGSVQDDSDLVYGNINDNLYSGSSDFITENPNHDPDEGKDAELSNYREYIETVTYSEKELDEYNSFVIEKIEELNESMVKPIQEGILSEFLKQVNVDEVFIYGLSIGEVDIPYLEKINVLFPKSKWIISYFRSESDPVYQNSGKLSFSDKINLLESNDFKKYFK</sequence>
<dbReference type="Pfam" id="PF14253">
    <property type="entry name" value="AbiH"/>
    <property type="match status" value="1"/>
</dbReference>
<dbReference type="Proteomes" id="UP001208029">
    <property type="component" value="Unassembled WGS sequence"/>
</dbReference>
<dbReference type="InterPro" id="IPR025935">
    <property type="entry name" value="AbiH"/>
</dbReference>
<dbReference type="RefSeq" id="WP_148888279.1">
    <property type="nucleotide sequence ID" value="NZ_CABPTQ010000002.1"/>
</dbReference>
<organism evidence="1 2">
    <name type="scientific">Streptococcus cristatus</name>
    <dbReference type="NCBI Taxonomy" id="45634"/>
    <lineage>
        <taxon>Bacteria</taxon>
        <taxon>Bacillati</taxon>
        <taxon>Bacillota</taxon>
        <taxon>Bacilli</taxon>
        <taxon>Lactobacillales</taxon>
        <taxon>Streptococcaceae</taxon>
        <taxon>Streptococcus</taxon>
    </lineage>
</organism>
<protein>
    <submittedName>
        <fullName evidence="1">Bacteriophage abortive infection AbiH family protein</fullName>
    </submittedName>
</protein>
<evidence type="ECO:0000313" key="2">
    <source>
        <dbReference type="Proteomes" id="UP001208029"/>
    </source>
</evidence>
<reference evidence="1" key="2">
    <citation type="submission" date="2022-02" db="EMBL/GenBank/DDBJ databases">
        <authorList>
            <person name="Christensen J.J.E."/>
            <person name="Jensen C.S."/>
            <person name="Nielsen X.C."/>
            <person name="Dargis R."/>
        </authorList>
    </citation>
    <scope>NUCLEOTIDE SEQUENCE</scope>
    <source>
        <strain evidence="1">K13014465</strain>
    </source>
</reference>
<reference evidence="1" key="1">
    <citation type="journal article" date="2022" name="Med Res Arch">
        <title>Genomic identification of streptococcal strains and relation to clinical characteristics. A substudy to The Partial Oral Treatment of Endocarditis (POET) Trial.</title>
        <authorList>
            <person name="Christensen J."/>
            <person name="Jensen C."/>
            <person name="Dargis R."/>
            <person name="Nielsen X."/>
            <person name="Pries- Heje M."/>
            <person name="Wiingaard C."/>
            <person name="Ihlemann N."/>
            <person name="Gill S."/>
            <person name="Bruun N."/>
            <person name="Elming H."/>
            <person name="Povlsen J."/>
            <person name="Madsen T."/>
            <person name="Jensen K."/>
            <person name="Fuursted K."/>
            <person name="Ostergaard L."/>
            <person name="Christiansen U."/>
            <person name="Rosenvinge F."/>
            <person name="Helweg-Larsen J."/>
            <person name="Fosbol E."/>
            <person name="Kober L."/>
            <person name="Torp-Pedersen C."/>
            <person name="Tonder N."/>
            <person name="Moser C."/>
            <person name="Iversen K."/>
            <person name="Bundgaard H."/>
        </authorList>
    </citation>
    <scope>NUCLEOTIDE SEQUENCE</scope>
    <source>
        <strain evidence="1">K13014465</strain>
    </source>
</reference>
<name>A0AAW5WN94_STRCR</name>
<dbReference type="AlphaFoldDB" id="A0AAW5WN94"/>
<proteinExistence type="predicted"/>
<comment type="caution">
    <text evidence="1">The sequence shown here is derived from an EMBL/GenBank/DDBJ whole genome shotgun (WGS) entry which is preliminary data.</text>
</comment>
<dbReference type="EMBL" id="JAKUYZ010000009">
    <property type="protein sequence ID" value="MCY7221647.1"/>
    <property type="molecule type" value="Genomic_DNA"/>
</dbReference>
<accession>A0AAW5WN94</accession>
<evidence type="ECO:0000313" key="1">
    <source>
        <dbReference type="EMBL" id="MCY7221647.1"/>
    </source>
</evidence>
<gene>
    <name evidence="1" type="ORF">MK546_06060</name>
</gene>